<dbReference type="CDD" id="cd02094">
    <property type="entry name" value="P-type_ATPase_Cu-like"/>
    <property type="match status" value="1"/>
</dbReference>
<dbReference type="SUPFAM" id="SSF81653">
    <property type="entry name" value="Calcium ATPase, transduction domain A"/>
    <property type="match status" value="1"/>
</dbReference>
<evidence type="ECO:0000256" key="7">
    <source>
        <dbReference type="ARBA" id="ARBA00022796"/>
    </source>
</evidence>
<comment type="catalytic activity">
    <reaction evidence="13">
        <text>Cu(+)(in) + ATP + H2O = Cu(+)(out) + ADP + phosphate + H(+)</text>
        <dbReference type="Rhea" id="RHEA:25792"/>
        <dbReference type="ChEBI" id="CHEBI:15377"/>
        <dbReference type="ChEBI" id="CHEBI:15378"/>
        <dbReference type="ChEBI" id="CHEBI:30616"/>
        <dbReference type="ChEBI" id="CHEBI:43474"/>
        <dbReference type="ChEBI" id="CHEBI:49552"/>
        <dbReference type="ChEBI" id="CHEBI:456216"/>
        <dbReference type="EC" id="7.2.2.8"/>
    </reaction>
</comment>
<evidence type="ECO:0000256" key="11">
    <source>
        <dbReference type="ARBA" id="ARBA00023008"/>
    </source>
</evidence>
<dbReference type="NCBIfam" id="TIGR01494">
    <property type="entry name" value="ATPase_P-type"/>
    <property type="match status" value="1"/>
</dbReference>
<dbReference type="Pfam" id="PF00702">
    <property type="entry name" value="Hydrolase"/>
    <property type="match status" value="1"/>
</dbReference>
<evidence type="ECO:0000256" key="4">
    <source>
        <dbReference type="ARBA" id="ARBA00022692"/>
    </source>
</evidence>
<dbReference type="PROSITE" id="PS01047">
    <property type="entry name" value="HMA_1"/>
    <property type="match status" value="1"/>
</dbReference>
<feature type="transmembrane region" description="Helical" evidence="14">
    <location>
        <begin position="129"/>
        <end position="147"/>
    </location>
</feature>
<dbReference type="InterPro" id="IPR023298">
    <property type="entry name" value="ATPase_P-typ_TM_dom_sf"/>
</dbReference>
<dbReference type="InterPro" id="IPR017969">
    <property type="entry name" value="Heavy-metal-associated_CS"/>
</dbReference>
<feature type="transmembrane region" description="Helical" evidence="14">
    <location>
        <begin position="731"/>
        <end position="750"/>
    </location>
</feature>
<keyword evidence="5 14" id="KW-0479">Metal-binding</keyword>
<dbReference type="GO" id="GO:0005507">
    <property type="term" value="F:copper ion binding"/>
    <property type="evidence" value="ECO:0007669"/>
    <property type="project" value="TreeGrafter"/>
</dbReference>
<dbReference type="PANTHER" id="PTHR43520:SF8">
    <property type="entry name" value="P-TYPE CU(+) TRANSPORTER"/>
    <property type="match status" value="1"/>
</dbReference>
<feature type="domain" description="HMA" evidence="15">
    <location>
        <begin position="1"/>
        <end position="63"/>
    </location>
</feature>
<keyword evidence="7" id="KW-0187">Copper transport</keyword>
<feature type="transmembrane region" description="Helical" evidence="14">
    <location>
        <begin position="367"/>
        <end position="391"/>
    </location>
</feature>
<dbReference type="GO" id="GO:0005524">
    <property type="term" value="F:ATP binding"/>
    <property type="evidence" value="ECO:0007669"/>
    <property type="project" value="UniProtKB-UniRule"/>
</dbReference>
<evidence type="ECO:0000256" key="3">
    <source>
        <dbReference type="ARBA" id="ARBA00012517"/>
    </source>
</evidence>
<sequence>MDKYIVTGMTCAACQAHVEKAVNSVEGVESCNVSLLTNSMSITGTADSHAIIKAVEDAGYGAKTMNEASNANSKTNSISQKEEALIDRETPLLKKRLIVSVILLLILMYFSMGVSMWEWPAPKFIADNMVTIGIIEMLLSGAIMVVNQKFFISGFKSLIHRAPNMDTLVAMGSGISFAYSFVTLIRMSNVMMEMADDMDAMMGSLDIMMNELYFESAAMILSLITVGKLLEAISKGRTTDALKSLIRLAPKKANVIRDGKEITIDIDEVTIGDTFVVRPGESIPVDGVIVSGTGSVNEAALTGESIPVDKFEGDTVSAATINQSGFIICRATRVGQDTTLGQIIQMVSDAASQKAPIARIADKVSGIFVPAVLIVSAIVFMIWLLLGASIATAVTRAIAVLVVSCPCALGLATPVAIMVGNGVGAKNGILFKTSAALESTGRVQIVALDKTGTITEGKPKVTDVIMADEVTEDELLRAACSIESLSDHPLARAICEYGEDKIPKTEVTDFVEIPGKGLKAILDNDLIYSGNLKFVKEKAYIPESLHKKAEMLSEKGKTPIFFAHKEKALGIIGVSDVIKEDSYKAVEELKNMGIHVVMVTGDNDKVARVIGKQAGVSEVISEVLPDGKEAVIKELMTKGKVAMVGDGINDAPALTRADIGIAIGAGTDVAIDAADVVLMKSGLRDVAASIRLSRRTLTDIHENLFWAFIYNILLIPLAAGAYSRWGLSMSPMFGAAAMSISSFTVCMNALRLNLLKIHDPSGDKALKNKVQPDDNGNILITKKEKEIMTKTMNIEGMMCEHCEATVKKTLEAIEGVEIANVSHKKGTAVVELTSDVADEVLKKAVEDKDYKVISIG</sequence>
<gene>
    <name evidence="16" type="ORF">SAMN04487884_11938</name>
</gene>
<dbReference type="Pfam" id="PF00122">
    <property type="entry name" value="E1-E2_ATPase"/>
    <property type="match status" value="1"/>
</dbReference>
<dbReference type="InterPro" id="IPR023299">
    <property type="entry name" value="ATPase_P-typ_cyto_dom_N"/>
</dbReference>
<dbReference type="Pfam" id="PF00403">
    <property type="entry name" value="HMA"/>
    <property type="match status" value="2"/>
</dbReference>
<dbReference type="Gene3D" id="3.40.50.1000">
    <property type="entry name" value="HAD superfamily/HAD-like"/>
    <property type="match status" value="1"/>
</dbReference>
<organism evidence="16 17">
    <name type="scientific">Butyrivibrio fibrisolvens</name>
    <dbReference type="NCBI Taxonomy" id="831"/>
    <lineage>
        <taxon>Bacteria</taxon>
        <taxon>Bacillati</taxon>
        <taxon>Bacillota</taxon>
        <taxon>Clostridia</taxon>
        <taxon>Lachnospirales</taxon>
        <taxon>Lachnospiraceae</taxon>
        <taxon>Butyrivibrio</taxon>
    </lineage>
</organism>
<dbReference type="PRINTS" id="PR00943">
    <property type="entry name" value="CUATPASE"/>
</dbReference>
<dbReference type="SFLD" id="SFLDF00027">
    <property type="entry name" value="p-type_atpase"/>
    <property type="match status" value="1"/>
</dbReference>
<dbReference type="GO" id="GO:0005886">
    <property type="term" value="C:plasma membrane"/>
    <property type="evidence" value="ECO:0007669"/>
    <property type="project" value="UniProtKB-SubCell"/>
</dbReference>
<evidence type="ECO:0000259" key="15">
    <source>
        <dbReference type="PROSITE" id="PS50846"/>
    </source>
</evidence>
<dbReference type="SUPFAM" id="SSF81665">
    <property type="entry name" value="Calcium ATPase, transmembrane domain M"/>
    <property type="match status" value="1"/>
</dbReference>
<dbReference type="InterPro" id="IPR027256">
    <property type="entry name" value="P-typ_ATPase_IB"/>
</dbReference>
<keyword evidence="10 14" id="KW-1133">Transmembrane helix</keyword>
<dbReference type="GO" id="GO:0140581">
    <property type="term" value="F:P-type monovalent copper transporter activity"/>
    <property type="evidence" value="ECO:0007669"/>
    <property type="project" value="UniProtKB-EC"/>
</dbReference>
<dbReference type="SFLD" id="SFLDG00002">
    <property type="entry name" value="C1.7:_P-type_atpase_like"/>
    <property type="match status" value="1"/>
</dbReference>
<dbReference type="RefSeq" id="WP_074757179.1">
    <property type="nucleotide sequence ID" value="NZ_FOGJ01000019.1"/>
</dbReference>
<dbReference type="OrthoDB" id="9813266at2"/>
<dbReference type="FunFam" id="2.70.150.10:FF:000002">
    <property type="entry name" value="Copper-transporting ATPase 1, putative"/>
    <property type="match status" value="1"/>
</dbReference>
<dbReference type="Gene3D" id="3.30.70.100">
    <property type="match status" value="2"/>
</dbReference>
<dbReference type="Gene3D" id="2.70.150.10">
    <property type="entry name" value="Calcium-transporting ATPase, cytoplasmic transduction domain A"/>
    <property type="match status" value="1"/>
</dbReference>
<evidence type="ECO:0000256" key="12">
    <source>
        <dbReference type="ARBA" id="ARBA00023136"/>
    </source>
</evidence>
<keyword evidence="12 14" id="KW-0472">Membrane</keyword>
<dbReference type="InterPro" id="IPR008250">
    <property type="entry name" value="ATPase_P-typ_transduc_dom_A_sf"/>
</dbReference>
<dbReference type="Gene3D" id="3.40.1110.10">
    <property type="entry name" value="Calcium-transporting ATPase, cytoplasmic domain N"/>
    <property type="match status" value="1"/>
</dbReference>
<comment type="subcellular location">
    <subcellularLocation>
        <location evidence="1">Cell membrane</location>
        <topology evidence="1">Multi-pass membrane protein</topology>
    </subcellularLocation>
</comment>
<keyword evidence="7" id="KW-0406">Ion transport</keyword>
<dbReference type="Proteomes" id="UP000182584">
    <property type="component" value="Unassembled WGS sequence"/>
</dbReference>
<evidence type="ECO:0000313" key="17">
    <source>
        <dbReference type="Proteomes" id="UP000182584"/>
    </source>
</evidence>
<keyword evidence="14" id="KW-1003">Cell membrane</keyword>
<dbReference type="AlphaFoldDB" id="A0A1H9UPN2"/>
<keyword evidence="6 14" id="KW-0547">Nucleotide-binding</keyword>
<dbReference type="InterPro" id="IPR036163">
    <property type="entry name" value="HMA_dom_sf"/>
</dbReference>
<name>A0A1H9UPN2_BUTFI</name>
<feature type="transmembrane region" description="Helical" evidence="14">
    <location>
        <begin position="397"/>
        <end position="419"/>
    </location>
</feature>
<dbReference type="NCBIfam" id="TIGR01511">
    <property type="entry name" value="ATPase-IB1_Cu"/>
    <property type="match status" value="1"/>
</dbReference>
<feature type="domain" description="HMA" evidence="15">
    <location>
        <begin position="788"/>
        <end position="853"/>
    </location>
</feature>
<dbReference type="PROSITE" id="PS00154">
    <property type="entry name" value="ATPASE_E1_E2"/>
    <property type="match status" value="1"/>
</dbReference>
<keyword evidence="4 14" id="KW-0812">Transmembrane</keyword>
<evidence type="ECO:0000313" key="16">
    <source>
        <dbReference type="EMBL" id="SES11281.1"/>
    </source>
</evidence>
<proteinExistence type="inferred from homology"/>
<accession>A0A1H9UPN2</accession>
<dbReference type="InterPro" id="IPR023214">
    <property type="entry name" value="HAD_sf"/>
</dbReference>
<evidence type="ECO:0000256" key="5">
    <source>
        <dbReference type="ARBA" id="ARBA00022723"/>
    </source>
</evidence>
<dbReference type="CDD" id="cd00371">
    <property type="entry name" value="HMA"/>
    <property type="match status" value="2"/>
</dbReference>
<dbReference type="PRINTS" id="PR00119">
    <property type="entry name" value="CATATPASE"/>
</dbReference>
<keyword evidence="7" id="KW-0813">Transport</keyword>
<reference evidence="16 17" key="1">
    <citation type="submission" date="2016-10" db="EMBL/GenBank/DDBJ databases">
        <authorList>
            <person name="de Groot N.N."/>
        </authorList>
    </citation>
    <scope>NUCLEOTIDE SEQUENCE [LARGE SCALE GENOMIC DNA]</scope>
    <source>
        <strain evidence="16 17">AR40</strain>
    </source>
</reference>
<dbReference type="NCBIfam" id="TIGR01525">
    <property type="entry name" value="ATPase-IB_hvy"/>
    <property type="match status" value="1"/>
</dbReference>
<evidence type="ECO:0000256" key="14">
    <source>
        <dbReference type="RuleBase" id="RU362081"/>
    </source>
</evidence>
<dbReference type="eggNOG" id="COG2217">
    <property type="taxonomic scope" value="Bacteria"/>
</dbReference>
<dbReference type="GO" id="GO:0055070">
    <property type="term" value="P:copper ion homeostasis"/>
    <property type="evidence" value="ECO:0007669"/>
    <property type="project" value="TreeGrafter"/>
</dbReference>
<keyword evidence="9" id="KW-1278">Translocase</keyword>
<dbReference type="InterPro" id="IPR036412">
    <property type="entry name" value="HAD-like_sf"/>
</dbReference>
<dbReference type="SUPFAM" id="SSF55008">
    <property type="entry name" value="HMA, heavy metal-associated domain"/>
    <property type="match status" value="2"/>
</dbReference>
<evidence type="ECO:0000256" key="10">
    <source>
        <dbReference type="ARBA" id="ARBA00022989"/>
    </source>
</evidence>
<dbReference type="InterPro" id="IPR059000">
    <property type="entry name" value="ATPase_P-type_domA"/>
</dbReference>
<dbReference type="SFLD" id="SFLDS00003">
    <property type="entry name" value="Haloacid_Dehalogenase"/>
    <property type="match status" value="1"/>
</dbReference>
<feature type="transmembrane region" description="Helical" evidence="14">
    <location>
        <begin position="168"/>
        <end position="192"/>
    </location>
</feature>
<feature type="transmembrane region" description="Helical" evidence="14">
    <location>
        <begin position="212"/>
        <end position="230"/>
    </location>
</feature>
<feature type="transmembrane region" description="Helical" evidence="14">
    <location>
        <begin position="704"/>
        <end position="725"/>
    </location>
</feature>
<evidence type="ECO:0000256" key="8">
    <source>
        <dbReference type="ARBA" id="ARBA00022840"/>
    </source>
</evidence>
<evidence type="ECO:0000256" key="9">
    <source>
        <dbReference type="ARBA" id="ARBA00022967"/>
    </source>
</evidence>
<dbReference type="GO" id="GO:0016887">
    <property type="term" value="F:ATP hydrolysis activity"/>
    <property type="evidence" value="ECO:0007669"/>
    <property type="project" value="InterPro"/>
</dbReference>
<dbReference type="PANTHER" id="PTHR43520">
    <property type="entry name" value="ATP7, ISOFORM B"/>
    <property type="match status" value="1"/>
</dbReference>
<comment type="similarity">
    <text evidence="2 14">Belongs to the cation transport ATPase (P-type) (TC 3.A.3) family. Type IB subfamily.</text>
</comment>
<dbReference type="SUPFAM" id="SSF56784">
    <property type="entry name" value="HAD-like"/>
    <property type="match status" value="1"/>
</dbReference>
<evidence type="ECO:0000256" key="13">
    <source>
        <dbReference type="ARBA" id="ARBA00049289"/>
    </source>
</evidence>
<dbReference type="PROSITE" id="PS50846">
    <property type="entry name" value="HMA_2"/>
    <property type="match status" value="2"/>
</dbReference>
<keyword evidence="11" id="KW-0186">Copper</keyword>
<evidence type="ECO:0000256" key="2">
    <source>
        <dbReference type="ARBA" id="ARBA00006024"/>
    </source>
</evidence>
<evidence type="ECO:0000256" key="6">
    <source>
        <dbReference type="ARBA" id="ARBA00022741"/>
    </source>
</evidence>
<evidence type="ECO:0000256" key="1">
    <source>
        <dbReference type="ARBA" id="ARBA00004651"/>
    </source>
</evidence>
<dbReference type="InterPro" id="IPR001757">
    <property type="entry name" value="P_typ_ATPase"/>
</dbReference>
<dbReference type="InterPro" id="IPR006121">
    <property type="entry name" value="HMA_dom"/>
</dbReference>
<dbReference type="EC" id="7.2.2.8" evidence="3"/>
<dbReference type="InterPro" id="IPR018303">
    <property type="entry name" value="ATPase_P-typ_P_site"/>
</dbReference>
<dbReference type="EMBL" id="FOGJ01000019">
    <property type="protein sequence ID" value="SES11281.1"/>
    <property type="molecule type" value="Genomic_DNA"/>
</dbReference>
<dbReference type="GO" id="GO:0043682">
    <property type="term" value="F:P-type divalent copper transporter activity"/>
    <property type="evidence" value="ECO:0007669"/>
    <property type="project" value="TreeGrafter"/>
</dbReference>
<dbReference type="InterPro" id="IPR044492">
    <property type="entry name" value="P_typ_ATPase_HD_dom"/>
</dbReference>
<keyword evidence="8 14" id="KW-0067">ATP-binding</keyword>
<feature type="transmembrane region" description="Helical" evidence="14">
    <location>
        <begin position="97"/>
        <end position="117"/>
    </location>
</feature>
<protein>
    <recommendedName>
        <fullName evidence="3">P-type Cu(+) transporter</fullName>
        <ecNumber evidence="3">7.2.2.8</ecNumber>
    </recommendedName>
</protein>